<feature type="region of interest" description="Disordered" evidence="1">
    <location>
        <begin position="1"/>
        <end position="38"/>
    </location>
</feature>
<feature type="non-terminal residue" evidence="2">
    <location>
        <position position="1"/>
    </location>
</feature>
<dbReference type="Proteomes" id="UP000092093">
    <property type="component" value="Unassembled WGS sequence"/>
</dbReference>
<sequence length="86" mass="9177">ISEEKSPSDTSPSLPPPISSKTVGVLGREGEGGKGRNTVRRNIHQFLLVNDNRGDKVQGGPQPMLLHAGQNAPVSCRHLGGQDPWD</sequence>
<organism evidence="2 3">
    <name type="scientific">Aphanizomenon flos-aquae WA102</name>
    <dbReference type="NCBI Taxonomy" id="1710896"/>
    <lineage>
        <taxon>Bacteria</taxon>
        <taxon>Bacillati</taxon>
        <taxon>Cyanobacteriota</taxon>
        <taxon>Cyanophyceae</taxon>
        <taxon>Nostocales</taxon>
        <taxon>Aphanizomenonaceae</taxon>
        <taxon>Aphanizomenon</taxon>
    </lineage>
</organism>
<protein>
    <submittedName>
        <fullName evidence="2">Uncharacterized protein</fullName>
    </submittedName>
</protein>
<reference evidence="2 3" key="1">
    <citation type="submission" date="2015-09" db="EMBL/GenBank/DDBJ databases">
        <title>Aphanizomenon flos-aquae WA102.</title>
        <authorList>
            <person name="Driscoll C."/>
        </authorList>
    </citation>
    <scope>NUCLEOTIDE SEQUENCE [LARGE SCALE GENOMIC DNA]</scope>
    <source>
        <strain evidence="2">WA102</strain>
    </source>
</reference>
<feature type="region of interest" description="Disordered" evidence="1">
    <location>
        <begin position="52"/>
        <end position="86"/>
    </location>
</feature>
<evidence type="ECO:0000313" key="3">
    <source>
        <dbReference type="Proteomes" id="UP000092093"/>
    </source>
</evidence>
<dbReference type="AlphaFoldDB" id="A0A1B7WF48"/>
<evidence type="ECO:0000313" key="2">
    <source>
        <dbReference type="EMBL" id="OBQ35722.1"/>
    </source>
</evidence>
<gene>
    <name evidence="2" type="ORF">AN484_26110</name>
</gene>
<dbReference type="EMBL" id="LJOW01000358">
    <property type="protein sequence ID" value="OBQ35722.1"/>
    <property type="molecule type" value="Genomic_DNA"/>
</dbReference>
<proteinExistence type="predicted"/>
<name>A0A1B7WF48_APHFL</name>
<comment type="caution">
    <text evidence="2">The sequence shown here is derived from an EMBL/GenBank/DDBJ whole genome shotgun (WGS) entry which is preliminary data.</text>
</comment>
<evidence type="ECO:0000256" key="1">
    <source>
        <dbReference type="SAM" id="MobiDB-lite"/>
    </source>
</evidence>
<accession>A0A1B7WF48</accession>